<proteinExistence type="predicted"/>
<accession>A0A9J5Y672</accession>
<name>A0A9J5Y672_SOLCO</name>
<dbReference type="EMBL" id="JACXVP010000007">
    <property type="protein sequence ID" value="KAG5595104.1"/>
    <property type="molecule type" value="Genomic_DNA"/>
</dbReference>
<evidence type="ECO:0000313" key="1">
    <source>
        <dbReference type="EMBL" id="KAG5595104.1"/>
    </source>
</evidence>
<reference evidence="1 2" key="1">
    <citation type="submission" date="2020-09" db="EMBL/GenBank/DDBJ databases">
        <title>De no assembly of potato wild relative species, Solanum commersonii.</title>
        <authorList>
            <person name="Cho K."/>
        </authorList>
    </citation>
    <scope>NUCLEOTIDE SEQUENCE [LARGE SCALE GENOMIC DNA]</scope>
    <source>
        <strain evidence="1">LZ3.2</strain>
        <tissue evidence="1">Leaf</tissue>
    </source>
</reference>
<protein>
    <submittedName>
        <fullName evidence="1">Uncharacterized protein</fullName>
    </submittedName>
</protein>
<comment type="caution">
    <text evidence="1">The sequence shown here is derived from an EMBL/GenBank/DDBJ whole genome shotgun (WGS) entry which is preliminary data.</text>
</comment>
<feature type="non-terminal residue" evidence="1">
    <location>
        <position position="200"/>
    </location>
</feature>
<gene>
    <name evidence="1" type="ORF">H5410_036336</name>
</gene>
<dbReference type="OrthoDB" id="1729074at2759"/>
<sequence length="200" mass="22722">FKSYEITGCKEGAKHGNLSVARNLVRRAKFSIKVLRWLISVFIEASKVKGDSVKRWKVKDLYLDFFCTLKYNKKGGYIGFIAIQGQNKASSLQSKSTQHGLGKHRHKIAKFTYEPTNNVGLQHLEVTIGVGVFAINDGTSFRATHKSCRKACHGRTWVWKKMPLEPRVVDPNHSGVVVESYSKRRVWIRVFGFTPKPMVP</sequence>
<organism evidence="1 2">
    <name type="scientific">Solanum commersonii</name>
    <name type="common">Commerson's wild potato</name>
    <name type="synonym">Commerson's nightshade</name>
    <dbReference type="NCBI Taxonomy" id="4109"/>
    <lineage>
        <taxon>Eukaryota</taxon>
        <taxon>Viridiplantae</taxon>
        <taxon>Streptophyta</taxon>
        <taxon>Embryophyta</taxon>
        <taxon>Tracheophyta</taxon>
        <taxon>Spermatophyta</taxon>
        <taxon>Magnoliopsida</taxon>
        <taxon>eudicotyledons</taxon>
        <taxon>Gunneridae</taxon>
        <taxon>Pentapetalae</taxon>
        <taxon>asterids</taxon>
        <taxon>lamiids</taxon>
        <taxon>Solanales</taxon>
        <taxon>Solanaceae</taxon>
        <taxon>Solanoideae</taxon>
        <taxon>Solaneae</taxon>
        <taxon>Solanum</taxon>
    </lineage>
</organism>
<dbReference type="Proteomes" id="UP000824120">
    <property type="component" value="Chromosome 7"/>
</dbReference>
<dbReference type="AlphaFoldDB" id="A0A9J5Y672"/>
<keyword evidence="2" id="KW-1185">Reference proteome</keyword>
<evidence type="ECO:0000313" key="2">
    <source>
        <dbReference type="Proteomes" id="UP000824120"/>
    </source>
</evidence>